<name>A0A0K1Q4F5_9BACT</name>
<dbReference type="InterPro" id="IPR050595">
    <property type="entry name" value="Bact_response_regulator"/>
</dbReference>
<dbReference type="InterPro" id="IPR011006">
    <property type="entry name" value="CheY-like_superfamily"/>
</dbReference>
<dbReference type="InterPro" id="IPR001789">
    <property type="entry name" value="Sig_transdc_resp-reg_receiver"/>
</dbReference>
<dbReference type="KEGG" id="llu:AKJ09_07287"/>
<dbReference type="Proteomes" id="UP000064967">
    <property type="component" value="Chromosome"/>
</dbReference>
<evidence type="ECO:0000256" key="1">
    <source>
        <dbReference type="ARBA" id="ARBA00022553"/>
    </source>
</evidence>
<dbReference type="GO" id="GO:0000160">
    <property type="term" value="P:phosphorelay signal transduction system"/>
    <property type="evidence" value="ECO:0007669"/>
    <property type="project" value="InterPro"/>
</dbReference>
<keyword evidence="5" id="KW-1185">Reference proteome</keyword>
<reference evidence="4 5" key="1">
    <citation type="submission" date="2015-08" db="EMBL/GenBank/DDBJ databases">
        <authorList>
            <person name="Babu N.S."/>
            <person name="Beckwith C.J."/>
            <person name="Beseler K.G."/>
            <person name="Brison A."/>
            <person name="Carone J.V."/>
            <person name="Caskin T.P."/>
            <person name="Diamond M."/>
            <person name="Durham M.E."/>
            <person name="Foxe J.M."/>
            <person name="Go M."/>
            <person name="Henderson B.A."/>
            <person name="Jones I.B."/>
            <person name="McGettigan J.A."/>
            <person name="Micheletti S.J."/>
            <person name="Nasrallah M.E."/>
            <person name="Ortiz D."/>
            <person name="Piller C.R."/>
            <person name="Privatt S.R."/>
            <person name="Schneider S.L."/>
            <person name="Sharp S."/>
            <person name="Smith T.C."/>
            <person name="Stanton J.D."/>
            <person name="Ullery H.E."/>
            <person name="Wilson R.J."/>
            <person name="Serrano M.G."/>
            <person name="Buck G."/>
            <person name="Lee V."/>
            <person name="Wang Y."/>
            <person name="Carvalho R."/>
            <person name="Voegtly L."/>
            <person name="Shi R."/>
            <person name="Duckworth R."/>
            <person name="Johnson A."/>
            <person name="Loviza R."/>
            <person name="Walstead R."/>
            <person name="Shah Z."/>
            <person name="Kiflezghi M."/>
            <person name="Wade K."/>
            <person name="Ball S.L."/>
            <person name="Bradley K.W."/>
            <person name="Asai D.J."/>
            <person name="Bowman C.A."/>
            <person name="Russell D.A."/>
            <person name="Pope W.H."/>
            <person name="Jacobs-Sera D."/>
            <person name="Hendrix R.W."/>
            <person name="Hatfull G.F."/>
        </authorList>
    </citation>
    <scope>NUCLEOTIDE SEQUENCE [LARGE SCALE GENOMIC DNA]</scope>
    <source>
        <strain evidence="4 5">DSM 27648</strain>
    </source>
</reference>
<dbReference type="Pfam" id="PF00072">
    <property type="entry name" value="Response_reg"/>
    <property type="match status" value="1"/>
</dbReference>
<dbReference type="Gene3D" id="3.40.50.2300">
    <property type="match status" value="1"/>
</dbReference>
<dbReference type="PROSITE" id="PS50110">
    <property type="entry name" value="RESPONSE_REGULATORY"/>
    <property type="match status" value="1"/>
</dbReference>
<keyword evidence="4" id="KW-0808">Transferase</keyword>
<evidence type="ECO:0000313" key="4">
    <source>
        <dbReference type="EMBL" id="AKV00624.1"/>
    </source>
</evidence>
<evidence type="ECO:0000259" key="3">
    <source>
        <dbReference type="PROSITE" id="PS50110"/>
    </source>
</evidence>
<dbReference type="PANTHER" id="PTHR44591">
    <property type="entry name" value="STRESS RESPONSE REGULATOR PROTEIN 1"/>
    <property type="match status" value="1"/>
</dbReference>
<organism evidence="4 5">
    <name type="scientific">Labilithrix luteola</name>
    <dbReference type="NCBI Taxonomy" id="1391654"/>
    <lineage>
        <taxon>Bacteria</taxon>
        <taxon>Pseudomonadati</taxon>
        <taxon>Myxococcota</taxon>
        <taxon>Polyangia</taxon>
        <taxon>Polyangiales</taxon>
        <taxon>Labilitrichaceae</taxon>
        <taxon>Labilithrix</taxon>
    </lineage>
</organism>
<dbReference type="PANTHER" id="PTHR44591:SF3">
    <property type="entry name" value="RESPONSE REGULATORY DOMAIN-CONTAINING PROTEIN"/>
    <property type="match status" value="1"/>
</dbReference>
<feature type="modified residue" description="4-aspartylphosphate" evidence="2">
    <location>
        <position position="90"/>
    </location>
</feature>
<protein>
    <submittedName>
        <fullName evidence="4">Sensory box histidine kinase/response regulator</fullName>
    </submittedName>
</protein>
<dbReference type="CDD" id="cd00156">
    <property type="entry name" value="REC"/>
    <property type="match status" value="1"/>
</dbReference>
<evidence type="ECO:0000313" key="5">
    <source>
        <dbReference type="Proteomes" id="UP000064967"/>
    </source>
</evidence>
<feature type="domain" description="Response regulatory" evidence="3">
    <location>
        <begin position="41"/>
        <end position="157"/>
    </location>
</feature>
<accession>A0A0K1Q4F5</accession>
<dbReference type="SUPFAM" id="SSF52172">
    <property type="entry name" value="CheY-like"/>
    <property type="match status" value="1"/>
</dbReference>
<proteinExistence type="predicted"/>
<dbReference type="EMBL" id="CP012333">
    <property type="protein sequence ID" value="AKV00624.1"/>
    <property type="molecule type" value="Genomic_DNA"/>
</dbReference>
<dbReference type="OrthoDB" id="5512305at2"/>
<gene>
    <name evidence="4" type="ORF">AKJ09_07287</name>
</gene>
<dbReference type="SMART" id="SM00448">
    <property type="entry name" value="REC"/>
    <property type="match status" value="1"/>
</dbReference>
<dbReference type="GO" id="GO:0016301">
    <property type="term" value="F:kinase activity"/>
    <property type="evidence" value="ECO:0007669"/>
    <property type="project" value="UniProtKB-KW"/>
</dbReference>
<keyword evidence="1 2" id="KW-0597">Phosphoprotein</keyword>
<sequence length="166" mass="17462">MTGNGRPVGSGSDKAVRDLRSDPAIAVVAPCELSGALRRGRVLVVDDEPMIAQAVRRLLLPEHDVEAPASAAQALAMLADGARFDVIVLDVIMPRLSGPEFYERLVHVDADQANRVVFVSGGAVEPKTVAFLASVDNPKLDKPVSLDALRDVVNGFVARGNSAPAS</sequence>
<dbReference type="AlphaFoldDB" id="A0A0K1Q4F5"/>
<dbReference type="RefSeq" id="WP_146651883.1">
    <property type="nucleotide sequence ID" value="NZ_CP012333.1"/>
</dbReference>
<evidence type="ECO:0000256" key="2">
    <source>
        <dbReference type="PROSITE-ProRule" id="PRU00169"/>
    </source>
</evidence>
<keyword evidence="4" id="KW-0418">Kinase</keyword>
<dbReference type="STRING" id="1391654.AKJ09_07287"/>